<keyword evidence="4" id="KW-1185">Reference proteome</keyword>
<comment type="caution">
    <text evidence="3">The sequence shown here is derived from an EMBL/GenBank/DDBJ whole genome shotgun (WGS) entry which is preliminary data.</text>
</comment>
<feature type="domain" description="UspA" evidence="2">
    <location>
        <begin position="162"/>
        <end position="306"/>
    </location>
</feature>
<dbReference type="EMBL" id="ATHJ01000057">
    <property type="protein sequence ID" value="EPR43245.1"/>
    <property type="molecule type" value="Genomic_DNA"/>
</dbReference>
<evidence type="ECO:0000256" key="1">
    <source>
        <dbReference type="ARBA" id="ARBA00008791"/>
    </source>
</evidence>
<feature type="domain" description="UspA" evidence="2">
    <location>
        <begin position="6"/>
        <end position="147"/>
    </location>
</feature>
<dbReference type="InterPro" id="IPR014729">
    <property type="entry name" value="Rossmann-like_a/b/a_fold"/>
</dbReference>
<sequence length="317" mass="35509">MNKGQSVLFGIDDSDFARQALSEIGGLLKKNENLKITVFHGVAEPDFSAFLESIGEEPRALEKYRERWDLKARTVLEQAEEVLAESGFDPGKTSTVLDKKCGDPADAMLKAADNEGIETIAVSRWGKSTISRKLIGSVTYRLVQSADDLALWVIDPRICSNNVLIGLVGAPISQRVVDYTVRYFSHLKESKFTFFHVIPPIPPQYWSSEDIKDMEEDEKHEKIARWLKEYTDKVKATADDAKQKLVAAGVPERNVVFRFQPQQKGIARDILLELEQGNHGILVIGRRGYKDIREFGLGSKANKVLLSGRAFVICLVN</sequence>
<dbReference type="Proteomes" id="UP000014977">
    <property type="component" value="Unassembled WGS sequence"/>
</dbReference>
<dbReference type="PANTHER" id="PTHR46268">
    <property type="entry name" value="STRESS RESPONSE PROTEIN NHAX"/>
    <property type="match status" value="1"/>
</dbReference>
<gene>
    <name evidence="3" type="ORF">dsmv_1271</name>
</gene>
<organism evidence="3 4">
    <name type="scientific">Desulfococcus multivorans DSM 2059</name>
    <dbReference type="NCBI Taxonomy" id="1121405"/>
    <lineage>
        <taxon>Bacteria</taxon>
        <taxon>Pseudomonadati</taxon>
        <taxon>Thermodesulfobacteriota</taxon>
        <taxon>Desulfobacteria</taxon>
        <taxon>Desulfobacterales</taxon>
        <taxon>Desulfococcaceae</taxon>
        <taxon>Desulfococcus</taxon>
    </lineage>
</organism>
<proteinExistence type="inferred from homology"/>
<comment type="similarity">
    <text evidence="1">Belongs to the universal stress protein A family.</text>
</comment>
<name>S7U2Q2_DESML</name>
<dbReference type="Gene3D" id="3.40.50.620">
    <property type="entry name" value="HUPs"/>
    <property type="match status" value="2"/>
</dbReference>
<dbReference type="CDD" id="cd00293">
    <property type="entry name" value="USP-like"/>
    <property type="match status" value="2"/>
</dbReference>
<dbReference type="RefSeq" id="WP_020875618.1">
    <property type="nucleotide sequence ID" value="NZ_ATHJ01000057.1"/>
</dbReference>
<dbReference type="STRING" id="897.B2D07_08340"/>
<dbReference type="InterPro" id="IPR006016">
    <property type="entry name" value="UspA"/>
</dbReference>
<dbReference type="Pfam" id="PF00582">
    <property type="entry name" value="Usp"/>
    <property type="match status" value="2"/>
</dbReference>
<dbReference type="SUPFAM" id="SSF52402">
    <property type="entry name" value="Adenine nucleotide alpha hydrolases-like"/>
    <property type="match status" value="2"/>
</dbReference>
<accession>S7U2Q2</accession>
<dbReference type="eggNOG" id="COG0589">
    <property type="taxonomic scope" value="Bacteria"/>
</dbReference>
<protein>
    <submittedName>
        <fullName evidence="3">UspA domain-containing protein</fullName>
    </submittedName>
</protein>
<dbReference type="AlphaFoldDB" id="S7U2Q2"/>
<evidence type="ECO:0000259" key="2">
    <source>
        <dbReference type="Pfam" id="PF00582"/>
    </source>
</evidence>
<dbReference type="OrthoDB" id="5495604at2"/>
<evidence type="ECO:0000313" key="3">
    <source>
        <dbReference type="EMBL" id="EPR43245.1"/>
    </source>
</evidence>
<dbReference type="PANTHER" id="PTHR46268:SF15">
    <property type="entry name" value="UNIVERSAL STRESS PROTEIN HP_0031"/>
    <property type="match status" value="1"/>
</dbReference>
<reference evidence="3 4" key="1">
    <citation type="journal article" date="2013" name="Genome Announc.">
        <title>Draft genome sequences for three mercury-methylating, sulfate-reducing bacteria.</title>
        <authorList>
            <person name="Brown S.D."/>
            <person name="Hurt R.A.Jr."/>
            <person name="Gilmour C.C."/>
            <person name="Elias D.A."/>
        </authorList>
    </citation>
    <scope>NUCLEOTIDE SEQUENCE [LARGE SCALE GENOMIC DNA]</scope>
    <source>
        <strain evidence="3 4">DSM 2059</strain>
    </source>
</reference>
<evidence type="ECO:0000313" key="4">
    <source>
        <dbReference type="Proteomes" id="UP000014977"/>
    </source>
</evidence>